<evidence type="ECO:0008006" key="3">
    <source>
        <dbReference type="Google" id="ProtNLM"/>
    </source>
</evidence>
<reference evidence="1" key="1">
    <citation type="submission" date="2021-04" db="EMBL/GenBank/DDBJ databases">
        <title>Genome sequence of Serratia sp. arafor3.</title>
        <authorList>
            <person name="Besaury L."/>
        </authorList>
    </citation>
    <scope>NUCLEOTIDE SEQUENCE</scope>
    <source>
        <strain evidence="1">Arafor3</strain>
    </source>
</reference>
<organism evidence="1 2">
    <name type="scientific">Serratia silvae</name>
    <dbReference type="NCBI Taxonomy" id="2824122"/>
    <lineage>
        <taxon>Bacteria</taxon>
        <taxon>Pseudomonadati</taxon>
        <taxon>Pseudomonadota</taxon>
        <taxon>Gammaproteobacteria</taxon>
        <taxon>Enterobacterales</taxon>
        <taxon>Yersiniaceae</taxon>
        <taxon>Serratia</taxon>
    </lineage>
</organism>
<sequence length="399" mass="44477">MAKYILFIFIAAWQLLPTLVLAEAHLSCDLDPRSTINLHQPFEQMIQSAAYYTRETDTCWKNTEGETECSYKDYVNIPNRVFSTSIQTSVTCINSGDKSTKVSYEFQPTFTLSAINTVTTWSNLTMTVSGLSRQKTISNIEKMDIDNNVTWLDETVAPCKKGCESFETAIPRYAKNITITLSIRPILRKFPAGKEVGYDLMNTLGTFGVKADTNEPGWTQGFDYLEICGLLTDKCYSSGGSVRPPPDRPKPLKCTLTVKTPDTVTFQPISSDDLSRNRVRVEDFTLTAIKGPEQSSLCLGSIYNLPGKIKTEGGYSINSTFWGINHSSGAAQGIGLRLYDLDKGTYLQFNHEYTGFIKDISSISESKRIRAEISATTQDIKKIKGGQYSQVLTFEVKMP</sequence>
<dbReference type="Gene3D" id="2.60.40.1090">
    <property type="entry name" value="Fimbrial-type adhesion domain"/>
    <property type="match status" value="1"/>
</dbReference>
<dbReference type="Proteomes" id="UP001165275">
    <property type="component" value="Unassembled WGS sequence"/>
</dbReference>
<dbReference type="InterPro" id="IPR008966">
    <property type="entry name" value="Adhesion_dom_sf"/>
</dbReference>
<proteinExistence type="predicted"/>
<dbReference type="InterPro" id="IPR036937">
    <property type="entry name" value="Adhesion_dom_fimbrial_sf"/>
</dbReference>
<protein>
    <recommendedName>
        <fullName evidence="3">Fimbrial protein</fullName>
    </recommendedName>
</protein>
<dbReference type="RefSeq" id="WP_248945250.1">
    <property type="nucleotide sequence ID" value="NZ_JAGQDC010000005.1"/>
</dbReference>
<name>A0ABT0KAD5_9GAMM</name>
<evidence type="ECO:0000313" key="1">
    <source>
        <dbReference type="EMBL" id="MCL1028986.1"/>
    </source>
</evidence>
<gene>
    <name evidence="1" type="ORF">KAJ71_08100</name>
</gene>
<evidence type="ECO:0000313" key="2">
    <source>
        <dbReference type="Proteomes" id="UP001165275"/>
    </source>
</evidence>
<comment type="caution">
    <text evidence="1">The sequence shown here is derived from an EMBL/GenBank/DDBJ whole genome shotgun (WGS) entry which is preliminary data.</text>
</comment>
<dbReference type="SUPFAM" id="SSF49401">
    <property type="entry name" value="Bacterial adhesins"/>
    <property type="match status" value="1"/>
</dbReference>
<dbReference type="EMBL" id="JAGQDC010000005">
    <property type="protein sequence ID" value="MCL1028986.1"/>
    <property type="molecule type" value="Genomic_DNA"/>
</dbReference>
<keyword evidence="2" id="KW-1185">Reference proteome</keyword>
<accession>A0ABT0KAD5</accession>